<evidence type="ECO:0008006" key="3">
    <source>
        <dbReference type="Google" id="ProtNLM"/>
    </source>
</evidence>
<protein>
    <recommendedName>
        <fullName evidence="3">Transposase</fullName>
    </recommendedName>
</protein>
<evidence type="ECO:0000313" key="1">
    <source>
        <dbReference type="EMBL" id="GLB44057.1"/>
    </source>
</evidence>
<dbReference type="PANTHER" id="PTHR35871">
    <property type="entry name" value="EXPRESSED PROTEIN"/>
    <property type="match status" value="1"/>
</dbReference>
<reference evidence="1" key="1">
    <citation type="submission" date="2022-07" db="EMBL/GenBank/DDBJ databases">
        <title>The genome of Lyophyllum shimeji provides insight into the initial evolution of ectomycorrhizal fungal genome.</title>
        <authorList>
            <person name="Kobayashi Y."/>
            <person name="Shibata T."/>
            <person name="Hirakawa H."/>
            <person name="Shigenobu S."/>
            <person name="Nishiyama T."/>
            <person name="Yamada A."/>
            <person name="Hasebe M."/>
            <person name="Kawaguchi M."/>
        </authorList>
    </citation>
    <scope>NUCLEOTIDE SEQUENCE</scope>
    <source>
        <strain evidence="1">AT787</strain>
    </source>
</reference>
<dbReference type="OrthoDB" id="10044727at2759"/>
<organism evidence="1 2">
    <name type="scientific">Lyophyllum shimeji</name>
    <name type="common">Hon-shimeji</name>
    <name type="synonym">Tricholoma shimeji</name>
    <dbReference type="NCBI Taxonomy" id="47721"/>
    <lineage>
        <taxon>Eukaryota</taxon>
        <taxon>Fungi</taxon>
        <taxon>Dikarya</taxon>
        <taxon>Basidiomycota</taxon>
        <taxon>Agaricomycotina</taxon>
        <taxon>Agaricomycetes</taxon>
        <taxon>Agaricomycetidae</taxon>
        <taxon>Agaricales</taxon>
        <taxon>Tricholomatineae</taxon>
        <taxon>Lyophyllaceae</taxon>
        <taxon>Lyophyllum</taxon>
    </lineage>
</organism>
<dbReference type="Proteomes" id="UP001063166">
    <property type="component" value="Unassembled WGS sequence"/>
</dbReference>
<accession>A0A9P3PZG0</accession>
<comment type="caution">
    <text evidence="1">The sequence shown here is derived from an EMBL/GenBank/DDBJ whole genome shotgun (WGS) entry which is preliminary data.</text>
</comment>
<name>A0A9P3PZG0_LYOSH</name>
<gene>
    <name evidence="1" type="ORF">LshimejAT787_1502410</name>
</gene>
<dbReference type="AlphaFoldDB" id="A0A9P3PZG0"/>
<dbReference type="EMBL" id="BRPK01000015">
    <property type="protein sequence ID" value="GLB44057.1"/>
    <property type="molecule type" value="Genomic_DNA"/>
</dbReference>
<keyword evidence="2" id="KW-1185">Reference proteome</keyword>
<dbReference type="PANTHER" id="PTHR35871:SF1">
    <property type="entry name" value="CXC1-LIKE CYSTEINE CLUSTER ASSOCIATED WITH KDZ TRANSPOSASES DOMAIN-CONTAINING PROTEIN"/>
    <property type="match status" value="1"/>
</dbReference>
<evidence type="ECO:0000313" key="2">
    <source>
        <dbReference type="Proteomes" id="UP001063166"/>
    </source>
</evidence>
<sequence>MDDRTVLPVNPFGDWNESMLVDEDLMGDINLHLQELEKEITAQKLVDFLARDDVREKHGITKAISERTARRYLRTLGYRWKTERKGQYADGHERKDVVDYRNNVFLPQWKEIEARMRNWTTENLPELGPSPAGRRVIVWFHDESIFYAHDRRRKGWYHKDAPAKPYKKGEGASLMVADYVSADFGWSPRSLDGTRSARRILRPGKNKDGYFACDDIEDQADEMMDICGEGGGGLSVDYFPLPGGRTKTPTLDTTSVVWMYLAATGSSIVSLTPLNTFRKDDSSRMH</sequence>
<proteinExistence type="predicted"/>